<sequence>MPGLDKKEALKIFITAAMVVAVVIVILAIETRRLVKALLFLGQHFVVATDELLPSRPSGSCATGVPLPEAKESESLGILLLEEPIAIAIRVDHNVAVGVSVAHLLEGPRTPGESLLNLLPHGRSLGVEGGLGGGGSRLVGGRALLGYRLT</sequence>
<name>A0A9P1M8X8_9PEZI</name>
<keyword evidence="1" id="KW-1133">Transmembrane helix</keyword>
<dbReference type="EMBL" id="CALLCH030000003">
    <property type="protein sequence ID" value="CAI4212114.1"/>
    <property type="molecule type" value="Genomic_DNA"/>
</dbReference>
<reference evidence="2" key="1">
    <citation type="submission" date="2022-11" db="EMBL/GenBank/DDBJ databases">
        <authorList>
            <person name="Scott C."/>
            <person name="Bruce N."/>
        </authorList>
    </citation>
    <scope>NUCLEOTIDE SEQUENCE</scope>
</reference>
<dbReference type="Proteomes" id="UP000838763">
    <property type="component" value="Unassembled WGS sequence"/>
</dbReference>
<dbReference type="AlphaFoldDB" id="A0A9P1M8X8"/>
<proteinExistence type="predicted"/>
<evidence type="ECO:0000256" key="1">
    <source>
        <dbReference type="SAM" id="Phobius"/>
    </source>
</evidence>
<keyword evidence="1" id="KW-0472">Membrane</keyword>
<keyword evidence="3" id="KW-1185">Reference proteome</keyword>
<evidence type="ECO:0000313" key="3">
    <source>
        <dbReference type="Proteomes" id="UP000838763"/>
    </source>
</evidence>
<evidence type="ECO:0000313" key="2">
    <source>
        <dbReference type="EMBL" id="CAI4212114.1"/>
    </source>
</evidence>
<accession>A0A9P1M8X8</accession>
<organism evidence="2 3">
    <name type="scientific">Parascedosporium putredinis</name>
    <dbReference type="NCBI Taxonomy" id="1442378"/>
    <lineage>
        <taxon>Eukaryota</taxon>
        <taxon>Fungi</taxon>
        <taxon>Dikarya</taxon>
        <taxon>Ascomycota</taxon>
        <taxon>Pezizomycotina</taxon>
        <taxon>Sordariomycetes</taxon>
        <taxon>Hypocreomycetidae</taxon>
        <taxon>Microascales</taxon>
        <taxon>Microascaceae</taxon>
        <taxon>Parascedosporium</taxon>
    </lineage>
</organism>
<feature type="transmembrane region" description="Helical" evidence="1">
    <location>
        <begin position="12"/>
        <end position="29"/>
    </location>
</feature>
<gene>
    <name evidence="2" type="ORF">PPNO1_LOCUS1882</name>
</gene>
<keyword evidence="1" id="KW-0812">Transmembrane</keyword>
<comment type="caution">
    <text evidence="2">The sequence shown here is derived from an EMBL/GenBank/DDBJ whole genome shotgun (WGS) entry which is preliminary data.</text>
</comment>
<protein>
    <submittedName>
        <fullName evidence="2">Uncharacterized protein</fullName>
    </submittedName>
</protein>